<feature type="region of interest" description="Disordered" evidence="1">
    <location>
        <begin position="1"/>
        <end position="40"/>
    </location>
</feature>
<comment type="caution">
    <text evidence="2">The sequence shown here is derived from an EMBL/GenBank/DDBJ whole genome shotgun (WGS) entry which is preliminary data.</text>
</comment>
<reference evidence="2" key="1">
    <citation type="submission" date="2022-06" db="EMBL/GenBank/DDBJ databases">
        <title>Idiomarina rhizosphaerae M1R2S28.</title>
        <authorList>
            <person name="Sun J.-Q."/>
            <person name="Li L.-F."/>
        </authorList>
    </citation>
    <scope>NUCLEOTIDE SEQUENCE</scope>
    <source>
        <strain evidence="2">M1R2S28</strain>
    </source>
</reference>
<name>A0A9X2JQU2_9GAMM</name>
<sequence>MIVSRTEHFLSSLTSDKLPAKDNPQGNTATDVNNEVELSSKGSKLSEVYDELKGKFNARAMSPNEMEDLAVFLEEKGVISSSEAAVMAFHLDPSQMSSEGKKLDRDKPIDQMERWTERLEFSKNRNMAESIETNQTIVNILKSLA</sequence>
<dbReference type="EMBL" id="JAMZDE010000001">
    <property type="protein sequence ID" value="MCP1338128.1"/>
    <property type="molecule type" value="Genomic_DNA"/>
</dbReference>
<evidence type="ECO:0000256" key="1">
    <source>
        <dbReference type="SAM" id="MobiDB-lite"/>
    </source>
</evidence>
<accession>A0A9X2JQU2</accession>
<evidence type="ECO:0000313" key="2">
    <source>
        <dbReference type="EMBL" id="MCP1338128.1"/>
    </source>
</evidence>
<evidence type="ECO:0000313" key="3">
    <source>
        <dbReference type="Proteomes" id="UP001139474"/>
    </source>
</evidence>
<gene>
    <name evidence="2" type="ORF">NJR55_00850</name>
</gene>
<protein>
    <submittedName>
        <fullName evidence="2">Uncharacterized protein</fullName>
    </submittedName>
</protein>
<dbReference type="Proteomes" id="UP001139474">
    <property type="component" value="Unassembled WGS sequence"/>
</dbReference>
<dbReference type="AlphaFoldDB" id="A0A9X2JQU2"/>
<organism evidence="2 3">
    <name type="scientific">Idiomarina rhizosphaerae</name>
    <dbReference type="NCBI Taxonomy" id="2961572"/>
    <lineage>
        <taxon>Bacteria</taxon>
        <taxon>Pseudomonadati</taxon>
        <taxon>Pseudomonadota</taxon>
        <taxon>Gammaproteobacteria</taxon>
        <taxon>Alteromonadales</taxon>
        <taxon>Idiomarinaceae</taxon>
        <taxon>Idiomarina</taxon>
    </lineage>
</organism>
<proteinExistence type="predicted"/>
<feature type="compositionally biased region" description="Polar residues" evidence="1">
    <location>
        <begin position="24"/>
        <end position="40"/>
    </location>
</feature>
<dbReference type="RefSeq" id="WP_253616986.1">
    <property type="nucleotide sequence ID" value="NZ_JAMZDE010000001.1"/>
</dbReference>
<keyword evidence="3" id="KW-1185">Reference proteome</keyword>